<dbReference type="WBParaSite" id="Pan_g20918.t1">
    <property type="protein sequence ID" value="Pan_g20918.t1"/>
    <property type="gene ID" value="Pan_g20918"/>
</dbReference>
<evidence type="ECO:0000313" key="2">
    <source>
        <dbReference type="Proteomes" id="UP000492821"/>
    </source>
</evidence>
<evidence type="ECO:0000256" key="1">
    <source>
        <dbReference type="SAM" id="SignalP"/>
    </source>
</evidence>
<reference evidence="3" key="2">
    <citation type="submission" date="2020-10" db="UniProtKB">
        <authorList>
            <consortium name="WormBaseParasite"/>
        </authorList>
    </citation>
    <scope>IDENTIFICATION</scope>
</reference>
<reference evidence="2" key="1">
    <citation type="journal article" date="2013" name="Genetics">
        <title>The draft genome and transcriptome of Panagrellus redivivus are shaped by the harsh demands of a free-living lifestyle.</title>
        <authorList>
            <person name="Srinivasan J."/>
            <person name="Dillman A.R."/>
            <person name="Macchietto M.G."/>
            <person name="Heikkinen L."/>
            <person name="Lakso M."/>
            <person name="Fracchia K.M."/>
            <person name="Antoshechkin I."/>
            <person name="Mortazavi A."/>
            <person name="Wong G."/>
            <person name="Sternberg P.W."/>
        </authorList>
    </citation>
    <scope>NUCLEOTIDE SEQUENCE [LARGE SCALE GENOMIC DNA]</scope>
    <source>
        <strain evidence="2">MT8872</strain>
    </source>
</reference>
<accession>A0A7E4VGP0</accession>
<dbReference type="AlphaFoldDB" id="A0A7E4VGP0"/>
<sequence>MKFLQLLCIALLLCTVLAASNATNATDAEALLKYHVEKLVELKNTIEKTKQDGNFKDRGLFDAIASMAKAIGNTLG</sequence>
<keyword evidence="1" id="KW-0732">Signal</keyword>
<dbReference type="Proteomes" id="UP000492821">
    <property type="component" value="Unassembled WGS sequence"/>
</dbReference>
<organism evidence="2 3">
    <name type="scientific">Panagrellus redivivus</name>
    <name type="common">Microworm</name>
    <dbReference type="NCBI Taxonomy" id="6233"/>
    <lineage>
        <taxon>Eukaryota</taxon>
        <taxon>Metazoa</taxon>
        <taxon>Ecdysozoa</taxon>
        <taxon>Nematoda</taxon>
        <taxon>Chromadorea</taxon>
        <taxon>Rhabditida</taxon>
        <taxon>Tylenchina</taxon>
        <taxon>Panagrolaimomorpha</taxon>
        <taxon>Panagrolaimoidea</taxon>
        <taxon>Panagrolaimidae</taxon>
        <taxon>Panagrellus</taxon>
    </lineage>
</organism>
<keyword evidence="2" id="KW-1185">Reference proteome</keyword>
<feature type="signal peptide" evidence="1">
    <location>
        <begin position="1"/>
        <end position="18"/>
    </location>
</feature>
<proteinExistence type="predicted"/>
<name>A0A7E4VGP0_PANRE</name>
<feature type="chain" id="PRO_5028841625" evidence="1">
    <location>
        <begin position="19"/>
        <end position="76"/>
    </location>
</feature>
<evidence type="ECO:0000313" key="3">
    <source>
        <dbReference type="WBParaSite" id="Pan_g20918.t1"/>
    </source>
</evidence>
<protein>
    <submittedName>
        <fullName evidence="3">WSN domain-containing protein</fullName>
    </submittedName>
</protein>